<feature type="transmembrane region" description="Helical" evidence="2">
    <location>
        <begin position="86"/>
        <end position="104"/>
    </location>
</feature>
<dbReference type="AlphaFoldDB" id="A0A4S2MZJ2"/>
<dbReference type="EMBL" id="ML220117">
    <property type="protein sequence ID" value="TGZ81994.1"/>
    <property type="molecule type" value="Genomic_DNA"/>
</dbReference>
<evidence type="ECO:0000313" key="4">
    <source>
        <dbReference type="Proteomes" id="UP000298138"/>
    </source>
</evidence>
<keyword evidence="4" id="KW-1185">Reference proteome</keyword>
<keyword evidence="2" id="KW-0812">Transmembrane</keyword>
<accession>A0A4S2MZJ2</accession>
<sequence>MKRVKVYIYDGKILLHPTNVLCIVVTTITDFANIFPQIPEAPPSKETANPSNVPTHLPITAQIQPQPQLVPHVSASYHPEKRILGFLQRIIIIILIIGLHRLSLLTPISSSPQALPVTVVPSTSPRSIDNLIGNLRPNTSPEPVSPPPRFPTHS</sequence>
<dbReference type="InParanoid" id="A0A4S2MZJ2"/>
<name>A0A4S2MZJ2_9PEZI</name>
<proteinExistence type="predicted"/>
<dbReference type="Proteomes" id="UP000298138">
    <property type="component" value="Unassembled WGS sequence"/>
</dbReference>
<feature type="compositionally biased region" description="Pro residues" evidence="1">
    <location>
        <begin position="143"/>
        <end position="154"/>
    </location>
</feature>
<evidence type="ECO:0000256" key="1">
    <source>
        <dbReference type="SAM" id="MobiDB-lite"/>
    </source>
</evidence>
<keyword evidence="2" id="KW-1133">Transmembrane helix</keyword>
<keyword evidence="2" id="KW-0472">Membrane</keyword>
<gene>
    <name evidence="3" type="ORF">EX30DRAFT_363572</name>
</gene>
<reference evidence="3 4" key="1">
    <citation type="submission" date="2019-04" db="EMBL/GenBank/DDBJ databases">
        <title>Comparative genomics and transcriptomics to analyze fruiting body development in filamentous ascomycetes.</title>
        <authorList>
            <consortium name="DOE Joint Genome Institute"/>
            <person name="Lutkenhaus R."/>
            <person name="Traeger S."/>
            <person name="Breuer J."/>
            <person name="Kuo A."/>
            <person name="Lipzen A."/>
            <person name="Pangilinan J."/>
            <person name="Dilworth D."/>
            <person name="Sandor L."/>
            <person name="Poggeler S."/>
            <person name="Barry K."/>
            <person name="Grigoriev I.V."/>
            <person name="Nowrousian M."/>
        </authorList>
    </citation>
    <scope>NUCLEOTIDE SEQUENCE [LARGE SCALE GENOMIC DNA]</scope>
    <source>
        <strain evidence="3 4">CBS 389.68</strain>
    </source>
</reference>
<evidence type="ECO:0000256" key="2">
    <source>
        <dbReference type="SAM" id="Phobius"/>
    </source>
</evidence>
<protein>
    <submittedName>
        <fullName evidence="3">Uncharacterized protein</fullName>
    </submittedName>
</protein>
<organism evidence="3 4">
    <name type="scientific">Ascodesmis nigricans</name>
    <dbReference type="NCBI Taxonomy" id="341454"/>
    <lineage>
        <taxon>Eukaryota</taxon>
        <taxon>Fungi</taxon>
        <taxon>Dikarya</taxon>
        <taxon>Ascomycota</taxon>
        <taxon>Pezizomycotina</taxon>
        <taxon>Pezizomycetes</taxon>
        <taxon>Pezizales</taxon>
        <taxon>Ascodesmidaceae</taxon>
        <taxon>Ascodesmis</taxon>
    </lineage>
</organism>
<evidence type="ECO:0000313" key="3">
    <source>
        <dbReference type="EMBL" id="TGZ81994.1"/>
    </source>
</evidence>
<feature type="region of interest" description="Disordered" evidence="1">
    <location>
        <begin position="128"/>
        <end position="154"/>
    </location>
</feature>